<dbReference type="InterPro" id="IPR038573">
    <property type="entry name" value="BrnT_sf"/>
</dbReference>
<accession>A0A1M7F3P9</accession>
<reference evidence="1 2" key="1">
    <citation type="submission" date="2016-11" db="EMBL/GenBank/DDBJ databases">
        <authorList>
            <person name="Jaros S."/>
            <person name="Januszkiewicz K."/>
            <person name="Wedrychowicz H."/>
        </authorList>
    </citation>
    <scope>NUCLEOTIDE SEQUENCE [LARGE SCALE GENOMIC DNA]</scope>
    <source>
        <strain evidence="1 2">GAS499</strain>
    </source>
</reference>
<dbReference type="OrthoDB" id="839663at2"/>
<dbReference type="Pfam" id="PF04365">
    <property type="entry name" value="BrnT_toxin"/>
    <property type="match status" value="1"/>
</dbReference>
<organism evidence="1 2">
    <name type="scientific">Bradyrhizobium lablabi</name>
    <dbReference type="NCBI Taxonomy" id="722472"/>
    <lineage>
        <taxon>Bacteria</taxon>
        <taxon>Pseudomonadati</taxon>
        <taxon>Pseudomonadota</taxon>
        <taxon>Alphaproteobacteria</taxon>
        <taxon>Hyphomicrobiales</taxon>
        <taxon>Nitrobacteraceae</taxon>
        <taxon>Bradyrhizobium</taxon>
    </lineage>
</organism>
<protein>
    <recommendedName>
        <fullName evidence="3">BrnT family toxin</fullName>
    </recommendedName>
</protein>
<dbReference type="EMBL" id="LT670844">
    <property type="protein sequence ID" value="SHL98722.1"/>
    <property type="molecule type" value="Genomic_DNA"/>
</dbReference>
<gene>
    <name evidence="1" type="ORF">SAMN05444159_7375</name>
</gene>
<dbReference type="Gene3D" id="3.10.450.530">
    <property type="entry name" value="Ribonuclease toxin, BrnT, of type II toxin-antitoxin system"/>
    <property type="match status" value="1"/>
</dbReference>
<dbReference type="AlphaFoldDB" id="A0A1M7F3P9"/>
<evidence type="ECO:0008006" key="3">
    <source>
        <dbReference type="Google" id="ProtNLM"/>
    </source>
</evidence>
<dbReference type="Proteomes" id="UP000189935">
    <property type="component" value="Chromosome I"/>
</dbReference>
<evidence type="ECO:0000313" key="2">
    <source>
        <dbReference type="Proteomes" id="UP000189935"/>
    </source>
</evidence>
<name>A0A1M7F3P9_9BRAD</name>
<dbReference type="InterPro" id="IPR007460">
    <property type="entry name" value="BrnT_toxin"/>
</dbReference>
<proteinExistence type="predicted"/>
<sequence length="95" mass="10976">MQYEWDNGKAAENLRKHGVDFADAIAALEDANRLEEIDTRFEYSEERIQVIGMARGGVLFVIVTLRGEDSCRIISARKATRHEQDRYYAGDHETW</sequence>
<evidence type="ECO:0000313" key="1">
    <source>
        <dbReference type="EMBL" id="SHL98722.1"/>
    </source>
</evidence>